<sequence>MASRLVKLSIRRDLWAAYRVNVRRNWRRKKGSTDAKEPICKGKMIRTIKVSFGLMEESAAR</sequence>
<evidence type="ECO:0000313" key="1">
    <source>
        <dbReference type="EMBL" id="UNF29486.1"/>
    </source>
</evidence>
<evidence type="ECO:0008006" key="3">
    <source>
        <dbReference type="Google" id="ProtNLM"/>
    </source>
</evidence>
<accession>A0ABY3VYJ4</accession>
<evidence type="ECO:0000313" key="2">
    <source>
        <dbReference type="Proteomes" id="UP000829580"/>
    </source>
</evidence>
<keyword evidence="2" id="KW-1185">Reference proteome</keyword>
<dbReference type="EMBL" id="CP093033">
    <property type="protein sequence ID" value="UNF29486.1"/>
    <property type="molecule type" value="Genomic_DNA"/>
</dbReference>
<organism evidence="1 2">
    <name type="scientific">Bartonella krasnovii</name>
    <dbReference type="NCBI Taxonomy" id="2267275"/>
    <lineage>
        <taxon>Bacteria</taxon>
        <taxon>Pseudomonadati</taxon>
        <taxon>Pseudomonadota</taxon>
        <taxon>Alphaproteobacteria</taxon>
        <taxon>Hyphomicrobiales</taxon>
        <taxon>Bartonellaceae</taxon>
        <taxon>Bartonella</taxon>
    </lineage>
</organism>
<reference evidence="1 2" key="1">
    <citation type="submission" date="2022-02" db="EMBL/GenBank/DDBJ databases">
        <title>Genomic structural plasticity of rodent-associated Bartonella in nature.</title>
        <authorList>
            <person name="Sousa K.C.M."/>
            <person name="Gutierrez R."/>
            <person name="Yahalomi D."/>
            <person name="Shalit T."/>
            <person name="Markus B."/>
            <person name="Nachum-Biala Y."/>
            <person name="Hawlena H."/>
            <person name="Marcos-Hadad E."/>
            <person name="Hazkani-Covo E."/>
            <person name="Neves H.R."/>
            <person name="Covo S."/>
            <person name="Harrus S."/>
        </authorList>
    </citation>
    <scope>NUCLEOTIDE SEQUENCE [LARGE SCALE GENOMIC DNA]</scope>
    <source>
        <strain evidence="1 2">B35_1_2</strain>
    </source>
</reference>
<proteinExistence type="predicted"/>
<protein>
    <recommendedName>
        <fullName evidence="3">Phage protein</fullName>
    </recommendedName>
</protein>
<dbReference type="Proteomes" id="UP000829580">
    <property type="component" value="Chromosome"/>
</dbReference>
<gene>
    <name evidence="1" type="ORF">MNL13_01540</name>
</gene>
<name>A0ABY3VYJ4_9HYPH</name>